<feature type="compositionally biased region" description="Low complexity" evidence="1">
    <location>
        <begin position="16"/>
        <end position="25"/>
    </location>
</feature>
<organism evidence="2 3">
    <name type="scientific">Austropuccinia psidii MF-1</name>
    <dbReference type="NCBI Taxonomy" id="1389203"/>
    <lineage>
        <taxon>Eukaryota</taxon>
        <taxon>Fungi</taxon>
        <taxon>Dikarya</taxon>
        <taxon>Basidiomycota</taxon>
        <taxon>Pucciniomycotina</taxon>
        <taxon>Pucciniomycetes</taxon>
        <taxon>Pucciniales</taxon>
        <taxon>Sphaerophragmiaceae</taxon>
        <taxon>Austropuccinia</taxon>
    </lineage>
</organism>
<accession>A0A9Q3CZK5</accession>
<feature type="compositionally biased region" description="Acidic residues" evidence="1">
    <location>
        <begin position="40"/>
        <end position="57"/>
    </location>
</feature>
<keyword evidence="3" id="KW-1185">Reference proteome</keyword>
<dbReference type="Proteomes" id="UP000765509">
    <property type="component" value="Unassembled WGS sequence"/>
</dbReference>
<evidence type="ECO:0000313" key="2">
    <source>
        <dbReference type="EMBL" id="MBW0491271.1"/>
    </source>
</evidence>
<reference evidence="2" key="1">
    <citation type="submission" date="2021-03" db="EMBL/GenBank/DDBJ databases">
        <title>Draft genome sequence of rust myrtle Austropuccinia psidii MF-1, a brazilian biotype.</title>
        <authorList>
            <person name="Quecine M.C."/>
            <person name="Pachon D.M.R."/>
            <person name="Bonatelli M.L."/>
            <person name="Correr F.H."/>
            <person name="Franceschini L.M."/>
            <person name="Leite T.F."/>
            <person name="Margarido G.R.A."/>
            <person name="Almeida C.A."/>
            <person name="Ferrarezi J.A."/>
            <person name="Labate C.A."/>
        </authorList>
    </citation>
    <scope>NUCLEOTIDE SEQUENCE</scope>
    <source>
        <strain evidence="2">MF-1</strain>
    </source>
</reference>
<gene>
    <name evidence="2" type="ORF">O181_030986</name>
</gene>
<dbReference type="AlphaFoldDB" id="A0A9Q3CZK5"/>
<evidence type="ECO:0000256" key="1">
    <source>
        <dbReference type="SAM" id="MobiDB-lite"/>
    </source>
</evidence>
<protein>
    <submittedName>
        <fullName evidence="2">Uncharacterized protein</fullName>
    </submittedName>
</protein>
<proteinExistence type="predicted"/>
<feature type="region of interest" description="Disordered" evidence="1">
    <location>
        <begin position="1"/>
        <end position="80"/>
    </location>
</feature>
<name>A0A9Q3CZK5_9BASI</name>
<comment type="caution">
    <text evidence="2">The sequence shown here is derived from an EMBL/GenBank/DDBJ whole genome shotgun (WGS) entry which is preliminary data.</text>
</comment>
<dbReference type="EMBL" id="AVOT02010989">
    <property type="protein sequence ID" value="MBW0491271.1"/>
    <property type="molecule type" value="Genomic_DNA"/>
</dbReference>
<sequence>MEGVAQSRKEGRGQRRSSSFSGVVVNCPGLSRTSLKAPGEDDEEEEEDSVEEEDSDGTEAAPAPVGAPQGIGEPTLAQSD</sequence>
<evidence type="ECO:0000313" key="3">
    <source>
        <dbReference type="Proteomes" id="UP000765509"/>
    </source>
</evidence>